<geneLocation type="plasmid" evidence="1">
    <name>pNAC1</name>
</geneLocation>
<name>Q83YJ1_BIFLN</name>
<dbReference type="AlphaFoldDB" id="Q83YJ1"/>
<dbReference type="EMBL" id="AY112724">
    <property type="protein sequence ID" value="AAM66787.1"/>
    <property type="molecule type" value="Genomic_DNA"/>
</dbReference>
<accession>Q83YJ1</accession>
<keyword evidence="1" id="KW-0614">Plasmid</keyword>
<sequence length="158" mass="17590">MVYQLPALPDGVGRRCLVLDGRVHLPVRVVRDLVDVAADAAQLVFDLPERLDGGRIMFLLLDVQASLQQLYRFDDGEGYRLVPFPRGGADHRGFLFVHHEMHLDGALRAAAFAASFTHYSFSSSIGLRHSGCCFSAVGRGRLRARFMYMNRLACLPSI</sequence>
<protein>
    <submittedName>
        <fullName evidence="1">Uncharacterized protein</fullName>
    </submittedName>
</protein>
<reference evidence="1" key="1">
    <citation type="journal article" date="2004" name="Plasmid">
        <title>Molecular characterization of three plasmids from Bifidobacterium longum.</title>
        <authorList>
            <person name="Corneau N."/>
            <person name="Emond E."/>
            <person name="LaPointe G."/>
        </authorList>
    </citation>
    <scope>NUCLEOTIDE SEQUENCE</scope>
    <source>
        <strain evidence="1">RW048</strain>
        <plasmid evidence="1">pNAC1</plasmid>
    </source>
</reference>
<evidence type="ECO:0000313" key="1">
    <source>
        <dbReference type="EMBL" id="AAM66787.1"/>
    </source>
</evidence>
<organism evidence="1">
    <name type="scientific">Bifidobacterium longum</name>
    <dbReference type="NCBI Taxonomy" id="216816"/>
    <lineage>
        <taxon>Bacteria</taxon>
        <taxon>Bacillati</taxon>
        <taxon>Actinomycetota</taxon>
        <taxon>Actinomycetes</taxon>
        <taxon>Bifidobacteriales</taxon>
        <taxon>Bifidobacteriaceae</taxon>
        <taxon>Bifidobacterium</taxon>
    </lineage>
</organism>
<proteinExistence type="predicted"/>